<sequence>MSASVASSTVGLLDRPYSRPSEPPGSHAPEWPDSMEVDRRQSESRTKSTEPQNVEVNNTDQEKDAQADNDRRDAIGGLLAALATTANTVNAAPVDPPARQSATPPQESPISSPAESGGVEEQSVKEEGASHSPNNARLPSMDPNTSVFENANLNGQFLNSQRLSFSQPFLQPGTSEQVEQDLPFPAYDMSMDPFPDHPLREPTPNTVKRVYEAFARLEFADGIFYLNTYQCELGRDQHAYRDALKRDREAKEAAEHAQTQPNSSSGKASQRSHQIKTAESQVQGSVVSEAGGFAGVDDRPGEAYGEKGNGQVGKSQESQPSDTSVVRPLEVLHKPQLAPYDYQNSAFYQSAQTLPATENDIVEDEQPAPVTADHMPDPHSCPLIPIHSTLQPDQSVQSELDALRAISRRHVKIYWSYDDSAFYMDILGRNGAFLEKQWYGRGESLRLYSGSTIQISAVQFTFRLPNVQAETSIADEDSVVPSEDGLELSPNGVTEGPGNGTPLKLKLKLNTNTDAATAQSLAPNGEKRRGPGRPPKNGIMSQREMKEREKAEKEAKARALNGETTPPALQRKPSKSQLPKPEPAAEAPKQEKRKYTKRKREDGEEEVLPSIEGEEDTPAVETPAPQPTAKRARTKSVSPPYKPFEECTPEDLARPPHNYAVLLYMVLQETGEITLRQIYKQMQSRWPYFKYVVDSDGWTSSVRHNLNQEVGKLFERGRKEGKGFTWLPKPNAMEEYQAQKNKRSNAPPVPKPRPAPQRPNFPPGQGQQLTWQPSSGPVTQQNQPRGNFVNQGPWESQQNAGQPGPSEPQANALAHANGPRPMQGQPSNSQAQSHPPPQKSFNQTAPKWCPVTFEGLAVINRFESSMMSQLSQETSFQDKWRKIFASAKDRCLHGHPSSKLEGGETNEERTILKHISDFVQRYKNPAFEGFRTRTDSPAVNGASPATASTTAVAPTVAGPATNLTNIPSQASSTPYHSSAAPSTAVISDPAHGHLTASVDSQALNVTSQALAATASINQANVQANAVLATNSPSTVGTASQANGGTPTPAVNPAIAPLTTAGTTTSAVTSTDPVSTVSPLPSSASTSAAPPTSPPTTAQFTAPAPSSNVRAAPAAVPAMQVNTQTPVAASTSSPPMTERE</sequence>
<dbReference type="Proteomes" id="UP001172386">
    <property type="component" value="Unassembled WGS sequence"/>
</dbReference>
<name>A0ACC3A2G6_9EURO</name>
<reference evidence="1" key="1">
    <citation type="submission" date="2022-10" db="EMBL/GenBank/DDBJ databases">
        <title>Culturing micro-colonial fungi from biological soil crusts in the Mojave desert and describing Neophaeococcomyces mojavensis, and introducing the new genera and species Taxawa tesnikishii.</title>
        <authorList>
            <person name="Kurbessoian T."/>
            <person name="Stajich J.E."/>
        </authorList>
    </citation>
    <scope>NUCLEOTIDE SEQUENCE</scope>
    <source>
        <strain evidence="1">JES_112</strain>
    </source>
</reference>
<evidence type="ECO:0000313" key="1">
    <source>
        <dbReference type="EMBL" id="KAJ9654333.1"/>
    </source>
</evidence>
<keyword evidence="2" id="KW-1185">Reference proteome</keyword>
<dbReference type="EMBL" id="JAPDRQ010000124">
    <property type="protein sequence ID" value="KAJ9654333.1"/>
    <property type="molecule type" value="Genomic_DNA"/>
</dbReference>
<proteinExistence type="predicted"/>
<protein>
    <submittedName>
        <fullName evidence="1">Uncharacterized protein</fullName>
    </submittedName>
</protein>
<accession>A0ACC3A2G6</accession>
<gene>
    <name evidence="1" type="ORF">H2198_006631</name>
</gene>
<evidence type="ECO:0000313" key="2">
    <source>
        <dbReference type="Proteomes" id="UP001172386"/>
    </source>
</evidence>
<comment type="caution">
    <text evidence="1">The sequence shown here is derived from an EMBL/GenBank/DDBJ whole genome shotgun (WGS) entry which is preliminary data.</text>
</comment>
<organism evidence="1 2">
    <name type="scientific">Neophaeococcomyces mojaviensis</name>
    <dbReference type="NCBI Taxonomy" id="3383035"/>
    <lineage>
        <taxon>Eukaryota</taxon>
        <taxon>Fungi</taxon>
        <taxon>Dikarya</taxon>
        <taxon>Ascomycota</taxon>
        <taxon>Pezizomycotina</taxon>
        <taxon>Eurotiomycetes</taxon>
        <taxon>Chaetothyriomycetidae</taxon>
        <taxon>Chaetothyriales</taxon>
        <taxon>Chaetothyriales incertae sedis</taxon>
        <taxon>Neophaeococcomyces</taxon>
    </lineage>
</organism>